<keyword evidence="7 20" id="KW-0732">Signal</keyword>
<dbReference type="PROSITE" id="PS00010">
    <property type="entry name" value="ASX_HYDROXYL"/>
    <property type="match status" value="2"/>
</dbReference>
<keyword evidence="14" id="KW-0966">Cell projection</keyword>
<dbReference type="PANTHER" id="PTHR24049:SF38">
    <property type="entry name" value="DELTA-LIKE PROTEIN"/>
    <property type="match status" value="1"/>
</dbReference>
<dbReference type="PROSITE" id="PS01186">
    <property type="entry name" value="EGF_2"/>
    <property type="match status" value="4"/>
</dbReference>
<proteinExistence type="predicted"/>
<evidence type="ECO:0000256" key="20">
    <source>
        <dbReference type="SAM" id="SignalP"/>
    </source>
</evidence>
<comment type="function">
    <text evidence="15">Regulates adipogenesis.</text>
</comment>
<evidence type="ECO:0000256" key="5">
    <source>
        <dbReference type="ARBA" id="ARBA00022536"/>
    </source>
</evidence>
<dbReference type="Pfam" id="PF21700">
    <property type="entry name" value="EGF_DL_JAG"/>
    <property type="match status" value="1"/>
</dbReference>
<feature type="disulfide bond" evidence="18">
    <location>
        <begin position="144"/>
        <end position="153"/>
    </location>
</feature>
<dbReference type="GO" id="GO:0032991">
    <property type="term" value="C:protein-containing complex"/>
    <property type="evidence" value="ECO:0007669"/>
    <property type="project" value="TreeGrafter"/>
</dbReference>
<keyword evidence="4" id="KW-0963">Cytoplasm</keyword>
<evidence type="ECO:0000256" key="11">
    <source>
        <dbReference type="ARBA" id="ARBA00023157"/>
    </source>
</evidence>
<dbReference type="CDD" id="cd00054">
    <property type="entry name" value="EGF_CA"/>
    <property type="match status" value="4"/>
</dbReference>
<evidence type="ECO:0000256" key="13">
    <source>
        <dbReference type="ARBA" id="ARBA00023212"/>
    </source>
</evidence>
<evidence type="ECO:0000256" key="6">
    <source>
        <dbReference type="ARBA" id="ARBA00022692"/>
    </source>
</evidence>
<feature type="domain" description="EGF-like" evidence="21">
    <location>
        <begin position="194"/>
        <end position="230"/>
    </location>
</feature>
<dbReference type="PROSITE" id="PS50026">
    <property type="entry name" value="EGF_3"/>
    <property type="match status" value="4"/>
</dbReference>
<evidence type="ECO:0000256" key="4">
    <source>
        <dbReference type="ARBA" id="ARBA00022490"/>
    </source>
</evidence>
<dbReference type="GO" id="GO:0005509">
    <property type="term" value="F:calcium ion binding"/>
    <property type="evidence" value="ECO:0007669"/>
    <property type="project" value="InterPro"/>
</dbReference>
<keyword evidence="8" id="KW-0677">Repeat</keyword>
<reference evidence="23" key="3">
    <citation type="journal article" date="2014" name="Nature">
        <title>Elephant shark genome provides unique insights into gnathostome evolution.</title>
        <authorList>
            <consortium name="International Elephant Shark Genome Sequencing Consortium"/>
            <person name="Venkatesh B."/>
            <person name="Lee A.P."/>
            <person name="Ravi V."/>
            <person name="Maurya A.K."/>
            <person name="Lian M.M."/>
            <person name="Swann J.B."/>
            <person name="Ohta Y."/>
            <person name="Flajnik M.F."/>
            <person name="Sutoh Y."/>
            <person name="Kasahara M."/>
            <person name="Hoon S."/>
            <person name="Gangu V."/>
            <person name="Roy S.W."/>
            <person name="Irimia M."/>
            <person name="Korzh V."/>
            <person name="Kondrychyn I."/>
            <person name="Lim Z.W."/>
            <person name="Tay B.H."/>
            <person name="Tohari S."/>
            <person name="Kong K.W."/>
            <person name="Ho S."/>
            <person name="Lorente-Galdos B."/>
            <person name="Quilez J."/>
            <person name="Marques-Bonet T."/>
            <person name="Raney B.J."/>
            <person name="Ingham P.W."/>
            <person name="Tay A."/>
            <person name="Hillier L.W."/>
            <person name="Minx P."/>
            <person name="Boehm T."/>
            <person name="Wilson R.K."/>
            <person name="Brenner S."/>
            <person name="Warren W.C."/>
        </authorList>
    </citation>
    <scope>NUCLEOTIDE SEQUENCE [LARGE SCALE GENOMIC DNA]</scope>
</reference>
<dbReference type="GO" id="GO:0005886">
    <property type="term" value="C:plasma membrane"/>
    <property type="evidence" value="ECO:0007669"/>
    <property type="project" value="TreeGrafter"/>
</dbReference>
<feature type="disulfide bond" evidence="18">
    <location>
        <begin position="182"/>
        <end position="191"/>
    </location>
</feature>
<keyword evidence="5 18" id="KW-0245">EGF-like domain</keyword>
<sequence length="379" mass="41476">MKRSCWGRGMLDMCQVLVYLVTLSLSVSRCDPGWEGELCERCVRSPGCVHGTCHQPWQCICQTDWAGRFCDKDIHACTHQQPCQNGGSCFDTGEGEHWCSCPDGFYGKNCELRAGPCTKSRSPCKNGGTCLDRDGFADTLTCRCLAGFVGPRCEEDVDDCLMRPCANGATCRDGVNRFSCICPQGFEGRFCTVNWDDCTSGPCQNGGRCYDRVADFDCVCLKGYSGKTCSLPVPQWRKERPALSRRDPGITIPQPDHATRQGLAALPAASPTQPVREQERLLKVEVKELLSEPSSALAHSQIVGLSVFGALTALLVSVTVVVMLLCRRQEEPSPTMFGALPCCQCGPTPPGGQGRKSKFALLAIPWLRGKEDGKRRWVN</sequence>
<evidence type="ECO:0000256" key="12">
    <source>
        <dbReference type="ARBA" id="ARBA00023180"/>
    </source>
</evidence>
<dbReference type="GO" id="GO:0045197">
    <property type="term" value="P:establishment or maintenance of epithelial cell apical/basal polarity"/>
    <property type="evidence" value="ECO:0007669"/>
    <property type="project" value="TreeGrafter"/>
</dbReference>
<dbReference type="FunFam" id="2.10.25.10:FF:000263">
    <property type="entry name" value="Protein delta homolog 2"/>
    <property type="match status" value="1"/>
</dbReference>
<name>A0A4W3JFF3_CALMI</name>
<dbReference type="FunFam" id="2.10.25.10:FF:000064">
    <property type="entry name" value="Delta-like protein"/>
    <property type="match status" value="1"/>
</dbReference>
<dbReference type="FunFam" id="2.10.25.10:FF:000118">
    <property type="entry name" value="protein delta homolog 2"/>
    <property type="match status" value="1"/>
</dbReference>
<keyword evidence="13" id="KW-0206">Cytoskeleton</keyword>
<accession>A0A4W3JFF3</accession>
<evidence type="ECO:0000256" key="14">
    <source>
        <dbReference type="ARBA" id="ARBA00023273"/>
    </source>
</evidence>
<organism evidence="22 23">
    <name type="scientific">Callorhinchus milii</name>
    <name type="common">Ghost shark</name>
    <dbReference type="NCBI Taxonomy" id="7868"/>
    <lineage>
        <taxon>Eukaryota</taxon>
        <taxon>Metazoa</taxon>
        <taxon>Chordata</taxon>
        <taxon>Craniata</taxon>
        <taxon>Vertebrata</taxon>
        <taxon>Chondrichthyes</taxon>
        <taxon>Holocephali</taxon>
        <taxon>Chimaeriformes</taxon>
        <taxon>Callorhinchidae</taxon>
        <taxon>Callorhinchus</taxon>
    </lineage>
</organism>
<dbReference type="SUPFAM" id="SSF57196">
    <property type="entry name" value="EGF/Laminin"/>
    <property type="match status" value="4"/>
</dbReference>
<feature type="disulfide bond" evidence="18">
    <location>
        <begin position="220"/>
        <end position="229"/>
    </location>
</feature>
<reference evidence="22" key="5">
    <citation type="submission" date="2025-09" db="UniProtKB">
        <authorList>
            <consortium name="Ensembl"/>
        </authorList>
    </citation>
    <scope>IDENTIFICATION</scope>
</reference>
<feature type="domain" description="EGF-like" evidence="21">
    <location>
        <begin position="156"/>
        <end position="192"/>
    </location>
</feature>
<evidence type="ECO:0000256" key="3">
    <source>
        <dbReference type="ARBA" id="ARBA00004479"/>
    </source>
</evidence>
<feature type="domain" description="EGF-like" evidence="21">
    <location>
        <begin position="113"/>
        <end position="154"/>
    </location>
</feature>
<dbReference type="GO" id="GO:0007157">
    <property type="term" value="P:heterophilic cell-cell adhesion via plasma membrane cell adhesion molecules"/>
    <property type="evidence" value="ECO:0007669"/>
    <property type="project" value="TreeGrafter"/>
</dbReference>
<comment type="subcellular location">
    <subcellularLocation>
        <location evidence="2">Cell projection</location>
    </subcellularLocation>
    <subcellularLocation>
        <location evidence="1">Cytoplasm</location>
        <location evidence="1">Cytoskeleton</location>
    </subcellularLocation>
    <subcellularLocation>
        <location evidence="3">Membrane</location>
        <topology evidence="3">Single-pass type I membrane protein</topology>
    </subcellularLocation>
</comment>
<dbReference type="InterPro" id="IPR018097">
    <property type="entry name" value="EGF_Ca-bd_CS"/>
</dbReference>
<evidence type="ECO:0000256" key="9">
    <source>
        <dbReference type="ARBA" id="ARBA00022989"/>
    </source>
</evidence>
<dbReference type="AlphaFoldDB" id="A0A4W3JFF3"/>
<dbReference type="PROSITE" id="PS01187">
    <property type="entry name" value="EGF_CA"/>
    <property type="match status" value="2"/>
</dbReference>
<dbReference type="GeneTree" id="ENSGT00940000160761"/>
<evidence type="ECO:0000256" key="2">
    <source>
        <dbReference type="ARBA" id="ARBA00004316"/>
    </source>
</evidence>
<comment type="caution">
    <text evidence="18">Lacks conserved residue(s) required for the propagation of feature annotation.</text>
</comment>
<dbReference type="InterPro" id="IPR001881">
    <property type="entry name" value="EGF-like_Ca-bd_dom"/>
</dbReference>
<dbReference type="Proteomes" id="UP000314986">
    <property type="component" value="Unassembled WGS sequence"/>
</dbReference>
<dbReference type="InterPro" id="IPR051022">
    <property type="entry name" value="Notch_Cell-Fate_Det"/>
</dbReference>
<dbReference type="STRING" id="7868.ENSCMIP00000042169"/>
<keyword evidence="9 19" id="KW-1133">Transmembrane helix</keyword>
<reference evidence="23" key="1">
    <citation type="journal article" date="2006" name="Science">
        <title>Ancient noncoding elements conserved in the human genome.</title>
        <authorList>
            <person name="Venkatesh B."/>
            <person name="Kirkness E.F."/>
            <person name="Loh Y.H."/>
            <person name="Halpern A.L."/>
            <person name="Lee A.P."/>
            <person name="Johnson J."/>
            <person name="Dandona N."/>
            <person name="Viswanathan L.D."/>
            <person name="Tay A."/>
            <person name="Venter J.C."/>
            <person name="Strausberg R.L."/>
            <person name="Brenner S."/>
        </authorList>
    </citation>
    <scope>NUCLEOTIDE SEQUENCE [LARGE SCALE GENOMIC DNA]</scope>
</reference>
<evidence type="ECO:0000259" key="21">
    <source>
        <dbReference type="PROSITE" id="PS50026"/>
    </source>
</evidence>
<protein>
    <recommendedName>
        <fullName evidence="16">Protein delta homolog 2</fullName>
    </recommendedName>
    <alternativeName>
        <fullName evidence="17">Epidermal growth factor-like protein 9</fullName>
    </alternativeName>
</protein>
<keyword evidence="6 19" id="KW-0812">Transmembrane</keyword>
<reference evidence="23" key="2">
    <citation type="journal article" date="2007" name="PLoS Biol.">
        <title>Survey sequencing and comparative analysis of the elephant shark (Callorhinchus milii) genome.</title>
        <authorList>
            <person name="Venkatesh B."/>
            <person name="Kirkness E.F."/>
            <person name="Loh Y.H."/>
            <person name="Halpern A.L."/>
            <person name="Lee A.P."/>
            <person name="Johnson J."/>
            <person name="Dandona N."/>
            <person name="Viswanathan L.D."/>
            <person name="Tay A."/>
            <person name="Venter J.C."/>
            <person name="Strausberg R.L."/>
            <person name="Brenner S."/>
        </authorList>
    </citation>
    <scope>NUCLEOTIDE SEQUENCE [LARGE SCALE GENOMIC DNA]</scope>
</reference>
<dbReference type="SMART" id="SM00179">
    <property type="entry name" value="EGF_CA"/>
    <property type="match status" value="4"/>
</dbReference>
<dbReference type="InterPro" id="IPR000742">
    <property type="entry name" value="EGF"/>
</dbReference>
<evidence type="ECO:0000256" key="10">
    <source>
        <dbReference type="ARBA" id="ARBA00023136"/>
    </source>
</evidence>
<evidence type="ECO:0000256" key="1">
    <source>
        <dbReference type="ARBA" id="ARBA00004245"/>
    </source>
</evidence>
<dbReference type="GO" id="GO:0042995">
    <property type="term" value="C:cell projection"/>
    <property type="evidence" value="ECO:0007669"/>
    <property type="project" value="UniProtKB-SubCell"/>
</dbReference>
<evidence type="ECO:0000256" key="15">
    <source>
        <dbReference type="ARBA" id="ARBA00060273"/>
    </source>
</evidence>
<evidence type="ECO:0000256" key="18">
    <source>
        <dbReference type="PROSITE-ProRule" id="PRU00076"/>
    </source>
</evidence>
<evidence type="ECO:0000256" key="16">
    <source>
        <dbReference type="ARBA" id="ARBA00072388"/>
    </source>
</evidence>
<keyword evidence="23" id="KW-1185">Reference proteome</keyword>
<feature type="domain" description="EGF-like" evidence="21">
    <location>
        <begin position="73"/>
        <end position="111"/>
    </location>
</feature>
<dbReference type="PROSITE" id="PS00022">
    <property type="entry name" value="EGF_1"/>
    <property type="match status" value="5"/>
</dbReference>
<feature type="disulfide bond" evidence="18">
    <location>
        <begin position="101"/>
        <end position="110"/>
    </location>
</feature>
<dbReference type="PANTHER" id="PTHR24049">
    <property type="entry name" value="CRUMBS FAMILY MEMBER"/>
    <property type="match status" value="1"/>
</dbReference>
<evidence type="ECO:0000256" key="19">
    <source>
        <dbReference type="SAM" id="Phobius"/>
    </source>
</evidence>
<dbReference type="Gene3D" id="2.10.25.10">
    <property type="entry name" value="Laminin"/>
    <property type="match status" value="5"/>
</dbReference>
<reference evidence="22" key="4">
    <citation type="submission" date="2025-08" db="UniProtKB">
        <authorList>
            <consortium name="Ensembl"/>
        </authorList>
    </citation>
    <scope>IDENTIFICATION</scope>
</reference>
<dbReference type="FunFam" id="2.10.25.10:FF:000318">
    <property type="entry name" value="Eyes shut homolog"/>
    <property type="match status" value="1"/>
</dbReference>
<dbReference type="OMA" id="HANDGRI"/>
<keyword evidence="10 19" id="KW-0472">Membrane</keyword>
<feature type="signal peptide" evidence="20">
    <location>
        <begin position="1"/>
        <end position="28"/>
    </location>
</feature>
<feature type="transmembrane region" description="Helical" evidence="19">
    <location>
        <begin position="302"/>
        <end position="326"/>
    </location>
</feature>
<evidence type="ECO:0000313" key="22">
    <source>
        <dbReference type="Ensembl" id="ENSCMIP00000042169.1"/>
    </source>
</evidence>
<keyword evidence="11 18" id="KW-1015">Disulfide bond</keyword>
<dbReference type="SMART" id="SM00181">
    <property type="entry name" value="EGF"/>
    <property type="match status" value="5"/>
</dbReference>
<evidence type="ECO:0000256" key="17">
    <source>
        <dbReference type="ARBA" id="ARBA00078815"/>
    </source>
</evidence>
<dbReference type="InParanoid" id="A0A4W3JFF3"/>
<dbReference type="GO" id="GO:0005856">
    <property type="term" value="C:cytoskeleton"/>
    <property type="evidence" value="ECO:0007669"/>
    <property type="project" value="UniProtKB-SubCell"/>
</dbReference>
<dbReference type="FunFam" id="2.10.25.10:FF:000018">
    <property type="entry name" value="Delta-like 1"/>
    <property type="match status" value="1"/>
</dbReference>
<evidence type="ECO:0000256" key="7">
    <source>
        <dbReference type="ARBA" id="ARBA00022729"/>
    </source>
</evidence>
<dbReference type="InterPro" id="IPR000152">
    <property type="entry name" value="EGF-type_Asp/Asn_hydroxyl_site"/>
</dbReference>
<dbReference type="GO" id="GO:0045746">
    <property type="term" value="P:negative regulation of Notch signaling pathway"/>
    <property type="evidence" value="ECO:0007669"/>
    <property type="project" value="UniProtKB-ARBA"/>
</dbReference>
<feature type="chain" id="PRO_5021405238" description="Protein delta homolog 2" evidence="20">
    <location>
        <begin position="29"/>
        <end position="379"/>
    </location>
</feature>
<dbReference type="Pfam" id="PF00008">
    <property type="entry name" value="EGF"/>
    <property type="match status" value="4"/>
</dbReference>
<dbReference type="Ensembl" id="ENSCMIT00000042775.1">
    <property type="protein sequence ID" value="ENSCMIP00000042169.1"/>
    <property type="gene ID" value="ENSCMIG00000017517.1"/>
</dbReference>
<evidence type="ECO:0000313" key="23">
    <source>
        <dbReference type="Proteomes" id="UP000314986"/>
    </source>
</evidence>
<keyword evidence="12" id="KW-0325">Glycoprotein</keyword>
<evidence type="ECO:0000256" key="8">
    <source>
        <dbReference type="ARBA" id="ARBA00022737"/>
    </source>
</evidence>